<evidence type="ECO:0000313" key="2">
    <source>
        <dbReference type="EMBL" id="KAE9390200.1"/>
    </source>
</evidence>
<dbReference type="AlphaFoldDB" id="A0A6A4GXY3"/>
<feature type="region of interest" description="Disordered" evidence="1">
    <location>
        <begin position="655"/>
        <end position="685"/>
    </location>
</feature>
<name>A0A6A4GXY3_9AGAR</name>
<gene>
    <name evidence="2" type="ORF">BT96DRAFT_1002525</name>
</gene>
<feature type="compositionally biased region" description="Pro residues" evidence="1">
    <location>
        <begin position="445"/>
        <end position="454"/>
    </location>
</feature>
<protein>
    <submittedName>
        <fullName evidence="2">Uncharacterized protein</fullName>
    </submittedName>
</protein>
<dbReference type="OrthoDB" id="3269304at2759"/>
<feature type="compositionally biased region" description="Pro residues" evidence="1">
    <location>
        <begin position="12"/>
        <end position="29"/>
    </location>
</feature>
<dbReference type="Proteomes" id="UP000799118">
    <property type="component" value="Unassembled WGS sequence"/>
</dbReference>
<evidence type="ECO:0000256" key="1">
    <source>
        <dbReference type="SAM" id="MobiDB-lite"/>
    </source>
</evidence>
<accession>A0A6A4GXY3</accession>
<keyword evidence="3" id="KW-1185">Reference proteome</keyword>
<evidence type="ECO:0000313" key="3">
    <source>
        <dbReference type="Proteomes" id="UP000799118"/>
    </source>
</evidence>
<feature type="region of interest" description="Disordered" evidence="1">
    <location>
        <begin position="435"/>
        <end position="464"/>
    </location>
</feature>
<reference evidence="2" key="1">
    <citation type="journal article" date="2019" name="Environ. Microbiol.">
        <title>Fungal ecological strategies reflected in gene transcription - a case study of two litter decomposers.</title>
        <authorList>
            <person name="Barbi F."/>
            <person name="Kohler A."/>
            <person name="Barry K."/>
            <person name="Baskaran P."/>
            <person name="Daum C."/>
            <person name="Fauchery L."/>
            <person name="Ihrmark K."/>
            <person name="Kuo A."/>
            <person name="LaButti K."/>
            <person name="Lipzen A."/>
            <person name="Morin E."/>
            <person name="Grigoriev I.V."/>
            <person name="Henrissat B."/>
            <person name="Lindahl B."/>
            <person name="Martin F."/>
        </authorList>
    </citation>
    <scope>NUCLEOTIDE SEQUENCE</scope>
    <source>
        <strain evidence="2">JB14</strain>
    </source>
</reference>
<feature type="compositionally biased region" description="Low complexity" evidence="1">
    <location>
        <begin position="435"/>
        <end position="444"/>
    </location>
</feature>
<organism evidence="2 3">
    <name type="scientific">Gymnopus androsaceus JB14</name>
    <dbReference type="NCBI Taxonomy" id="1447944"/>
    <lineage>
        <taxon>Eukaryota</taxon>
        <taxon>Fungi</taxon>
        <taxon>Dikarya</taxon>
        <taxon>Basidiomycota</taxon>
        <taxon>Agaricomycotina</taxon>
        <taxon>Agaricomycetes</taxon>
        <taxon>Agaricomycetidae</taxon>
        <taxon>Agaricales</taxon>
        <taxon>Marasmiineae</taxon>
        <taxon>Omphalotaceae</taxon>
        <taxon>Gymnopus</taxon>
    </lineage>
</organism>
<feature type="region of interest" description="Disordered" evidence="1">
    <location>
        <begin position="498"/>
        <end position="523"/>
    </location>
</feature>
<feature type="region of interest" description="Disordered" evidence="1">
    <location>
        <begin position="333"/>
        <end position="363"/>
    </location>
</feature>
<dbReference type="EMBL" id="ML769667">
    <property type="protein sequence ID" value="KAE9390200.1"/>
    <property type="molecule type" value="Genomic_DNA"/>
</dbReference>
<sequence length="685" mass="73602">MTISKMEIAPPTNTPPLQYTPPAPAPAPAAPKKRGEAMDIRPKVVTLIRRQYLSLFKEKVKKHNQRLTGSTVVDDWHRMTSDQIYALIKAGMPPFENITLSAGMRKANLGAINRVFLNHYHVKLKKAGASGASGDTMLLHQDAMKIIESLRELHVANTGRELFKLEMVDDIQQWVDQSKNYQTVVKSMWDKLTEEKCARWNEKAKQVDVAGDQSRLIVALPILFKALAAAGHIGLLEAMVLLSYHDEQQVVHTKHLYTILIDYSGTQYNGSEIPWEKINTEPLSFYNKQKFKLPFPLSDSQAMSGGKAMALAEYFQEQGSVFRFQQPSACPPATASVASTSGSAITPAHPIPSASTEGSKDTATPVATATAPTIGLTSGSECALTPVDATANGSTGDSNAPTIPVATSSIELIPKVERAITPLAVSYPLTLGSTSTATGQAAPASPAPPTPPMPSTSGTGSLAASPIGLASLTSKALVTSGGRKGSVAEAWRSNRVCPTAKAKTGTSEEAGLSGTTAPPKGKKQSRFWTYKTVLVDGPAEMTMDEGAMGTSRKRGRLAKNGEGMEDTNGLQAARKTPLAASMMYQTREILHFSGYIRMHDLPSPIKYPQVQVGPTTPGPHHMPHTTPATCLLLPPAVTAILPPSRLLRLEMPSRLHHPSRHQSPSPRSPAPVLFPRCPAHHFQQG</sequence>
<feature type="region of interest" description="Disordered" evidence="1">
    <location>
        <begin position="1"/>
        <end position="36"/>
    </location>
</feature>
<feature type="compositionally biased region" description="Low complexity" evidence="1">
    <location>
        <begin position="333"/>
        <end position="346"/>
    </location>
</feature>
<proteinExistence type="predicted"/>